<accession>L0DQ91</accession>
<dbReference type="EMBL" id="CP003364">
    <property type="protein sequence ID" value="AGA31015.1"/>
    <property type="molecule type" value="Genomic_DNA"/>
</dbReference>
<protein>
    <recommendedName>
        <fullName evidence="7">Planctomycete cytochrome C</fullName>
    </recommendedName>
</protein>
<feature type="chain" id="PRO_5003940327" description="Planctomycete cytochrome C" evidence="1">
    <location>
        <begin position="26"/>
        <end position="639"/>
    </location>
</feature>
<keyword evidence="6" id="KW-1185">Reference proteome</keyword>
<dbReference type="PANTHER" id="PTHR35889:SF3">
    <property type="entry name" value="F-BOX DOMAIN-CONTAINING PROTEIN"/>
    <property type="match status" value="1"/>
</dbReference>
<dbReference type="OrthoDB" id="127107at2"/>
<dbReference type="AlphaFoldDB" id="L0DQ91"/>
<sequence>MRQNRSFRFAAGLIGLGFIVSSGFAADPKSVDFAHDIVPLIKDRCAKCHTDGTYKGSFSLDTRQSTLKSEAVIPGKSAESDLIARILSHDPEEQMPPKGERLTAAEVALFRGWIDQGVNWEDGFTFKKGTYVAPLKLKHVELPPTQDGRDHPIDRIVDAELAAHKVTRPPAIDDATFLRRIDLDLSGILPTPNDLEAFQKDSSGDKRARQARHLLDDKTVYAEHWLTFWNDLLRNDYKGTGYIDGGRKQITGWLYQSLIENTPFDRFVYELISPTAESEGFINGIKWRGRVNASQVPEIQFSQNVSQVFFGINMKCASCHDSFIDRWKLDDAYGLAAIIAEQPLEIHRCDKPTGRMASPKFMWPELGSIDPSLSKSERLAQLARLVTDKDNGRFSRTIVNRIWQRLMGRGIVHPVDVMANEPWSEDLLDYLAGYLVDHKYDLKSLIEHIVTSQIYQSSPVVLKSEPLGEDYVFRGPEVKRMTAEQYLDAVWAVTDTGPSKPDAPVKGAAARAAKSHARPKVRASMVNSDLLMRSLGRPNREQVVTTRGDVLTTLQALDLSNGQILTDLVAQGAANLLKAEPKATADQLIESIYIQSLSRRPSDGELTSARELVGSPATPEGLADLLWVVFVLPEFQLIR</sequence>
<dbReference type="InterPro" id="IPR022655">
    <property type="entry name" value="DUF1553"/>
</dbReference>
<dbReference type="HOGENOM" id="CLU_005632_2_0_0"/>
<dbReference type="Proteomes" id="UP000010798">
    <property type="component" value="Chromosome"/>
</dbReference>
<dbReference type="Pfam" id="PF07587">
    <property type="entry name" value="PSD1"/>
    <property type="match status" value="1"/>
</dbReference>
<feature type="domain" description="DUF1549" evidence="2">
    <location>
        <begin position="152"/>
        <end position="341"/>
    </location>
</feature>
<evidence type="ECO:0000259" key="2">
    <source>
        <dbReference type="Pfam" id="PF07583"/>
    </source>
</evidence>
<evidence type="ECO:0008006" key="7">
    <source>
        <dbReference type="Google" id="ProtNLM"/>
    </source>
</evidence>
<feature type="signal peptide" evidence="1">
    <location>
        <begin position="1"/>
        <end position="25"/>
    </location>
</feature>
<gene>
    <name evidence="5" type="ordered locus">Sinac_6959</name>
</gene>
<organism evidence="5 6">
    <name type="scientific">Singulisphaera acidiphila (strain ATCC BAA-1392 / DSM 18658 / VKM B-2454 / MOB10)</name>
    <dbReference type="NCBI Taxonomy" id="886293"/>
    <lineage>
        <taxon>Bacteria</taxon>
        <taxon>Pseudomonadati</taxon>
        <taxon>Planctomycetota</taxon>
        <taxon>Planctomycetia</taxon>
        <taxon>Isosphaerales</taxon>
        <taxon>Isosphaeraceae</taxon>
        <taxon>Singulisphaera</taxon>
    </lineage>
</organism>
<dbReference type="InterPro" id="IPR011444">
    <property type="entry name" value="DUF1549"/>
</dbReference>
<dbReference type="PANTHER" id="PTHR35889">
    <property type="entry name" value="CYCLOINULO-OLIGOSACCHARIDE FRUCTANOTRANSFERASE-RELATED"/>
    <property type="match status" value="1"/>
</dbReference>
<dbReference type="Pfam" id="PF07635">
    <property type="entry name" value="PSCyt1"/>
    <property type="match status" value="1"/>
</dbReference>
<evidence type="ECO:0000313" key="6">
    <source>
        <dbReference type="Proteomes" id="UP000010798"/>
    </source>
</evidence>
<evidence type="ECO:0000313" key="5">
    <source>
        <dbReference type="EMBL" id="AGA31015.1"/>
    </source>
</evidence>
<evidence type="ECO:0000259" key="4">
    <source>
        <dbReference type="Pfam" id="PF07635"/>
    </source>
</evidence>
<dbReference type="RefSeq" id="WP_015250087.1">
    <property type="nucleotide sequence ID" value="NC_019892.1"/>
</dbReference>
<dbReference type="InterPro" id="IPR011429">
    <property type="entry name" value="Cyt_c_Planctomycete-type"/>
</dbReference>
<reference evidence="5 6" key="1">
    <citation type="submission" date="2012-02" db="EMBL/GenBank/DDBJ databases">
        <title>Complete sequence of chromosome of Singulisphaera acidiphila DSM 18658.</title>
        <authorList>
            <consortium name="US DOE Joint Genome Institute (JGI-PGF)"/>
            <person name="Lucas S."/>
            <person name="Copeland A."/>
            <person name="Lapidus A."/>
            <person name="Glavina del Rio T."/>
            <person name="Dalin E."/>
            <person name="Tice H."/>
            <person name="Bruce D."/>
            <person name="Goodwin L."/>
            <person name="Pitluck S."/>
            <person name="Peters L."/>
            <person name="Ovchinnikova G."/>
            <person name="Chertkov O."/>
            <person name="Kyrpides N."/>
            <person name="Mavromatis K."/>
            <person name="Ivanova N."/>
            <person name="Brettin T."/>
            <person name="Detter J.C."/>
            <person name="Han C."/>
            <person name="Larimer F."/>
            <person name="Land M."/>
            <person name="Hauser L."/>
            <person name="Markowitz V."/>
            <person name="Cheng J.-F."/>
            <person name="Hugenholtz P."/>
            <person name="Woyke T."/>
            <person name="Wu D."/>
            <person name="Tindall B."/>
            <person name="Pomrenke H."/>
            <person name="Brambilla E."/>
            <person name="Klenk H.-P."/>
            <person name="Eisen J.A."/>
        </authorList>
    </citation>
    <scope>NUCLEOTIDE SEQUENCE [LARGE SCALE GENOMIC DNA]</scope>
    <source>
        <strain evidence="6">ATCC BAA-1392 / DSM 18658 / VKM B-2454 / MOB10</strain>
    </source>
</reference>
<dbReference type="eggNOG" id="COG2010">
    <property type="taxonomic scope" value="Bacteria"/>
</dbReference>
<feature type="domain" description="DUF1553" evidence="3">
    <location>
        <begin position="381"/>
        <end position="612"/>
    </location>
</feature>
<evidence type="ECO:0000259" key="3">
    <source>
        <dbReference type="Pfam" id="PF07587"/>
    </source>
</evidence>
<dbReference type="KEGG" id="saci:Sinac_6959"/>
<feature type="domain" description="Cytochrome C Planctomycete-type" evidence="4">
    <location>
        <begin position="45"/>
        <end position="99"/>
    </location>
</feature>
<keyword evidence="1" id="KW-0732">Signal</keyword>
<name>L0DQ91_SINAD</name>
<proteinExistence type="predicted"/>
<dbReference type="Pfam" id="PF07583">
    <property type="entry name" value="PSCyt2"/>
    <property type="match status" value="1"/>
</dbReference>
<dbReference type="STRING" id="886293.Sinac_6959"/>
<evidence type="ECO:0000256" key="1">
    <source>
        <dbReference type="SAM" id="SignalP"/>
    </source>
</evidence>